<reference evidence="9 10" key="1">
    <citation type="submission" date="2023-09" db="EMBL/GenBank/DDBJ databases">
        <authorList>
            <person name="Rey-Velasco X."/>
        </authorList>
    </citation>
    <scope>NUCLEOTIDE SEQUENCE [LARGE SCALE GENOMIC DNA]</scope>
    <source>
        <strain evidence="9 10">W311</strain>
    </source>
</reference>
<evidence type="ECO:0000256" key="4">
    <source>
        <dbReference type="ARBA" id="ARBA00022679"/>
    </source>
</evidence>
<evidence type="ECO:0000256" key="3">
    <source>
        <dbReference type="ARBA" id="ARBA00022553"/>
    </source>
</evidence>
<feature type="domain" description="Histidine kinase" evidence="8">
    <location>
        <begin position="365"/>
        <end position="559"/>
    </location>
</feature>
<keyword evidence="3" id="KW-0597">Phosphoprotein</keyword>
<accession>A0ABZ0BE42</accession>
<dbReference type="InterPro" id="IPR050351">
    <property type="entry name" value="BphY/WalK/GraS-like"/>
</dbReference>
<dbReference type="InterPro" id="IPR003661">
    <property type="entry name" value="HisK_dim/P_dom"/>
</dbReference>
<dbReference type="EMBL" id="CP135076">
    <property type="protein sequence ID" value="WNO55061.1"/>
    <property type="molecule type" value="Genomic_DNA"/>
</dbReference>
<feature type="region of interest" description="Disordered" evidence="7">
    <location>
        <begin position="227"/>
        <end position="246"/>
    </location>
</feature>
<evidence type="ECO:0000313" key="9">
    <source>
        <dbReference type="EMBL" id="WNO55061.1"/>
    </source>
</evidence>
<dbReference type="CDD" id="cd00082">
    <property type="entry name" value="HisKA"/>
    <property type="match status" value="1"/>
</dbReference>
<evidence type="ECO:0000259" key="8">
    <source>
        <dbReference type="PROSITE" id="PS50109"/>
    </source>
</evidence>
<dbReference type="SUPFAM" id="SSF47384">
    <property type="entry name" value="Homodimeric domain of signal transducing histidine kinase"/>
    <property type="match status" value="1"/>
</dbReference>
<dbReference type="Pfam" id="PF00512">
    <property type="entry name" value="HisKA"/>
    <property type="match status" value="1"/>
</dbReference>
<dbReference type="GO" id="GO:0016301">
    <property type="term" value="F:kinase activity"/>
    <property type="evidence" value="ECO:0007669"/>
    <property type="project" value="UniProtKB-KW"/>
</dbReference>
<evidence type="ECO:0000313" key="10">
    <source>
        <dbReference type="Proteomes" id="UP001302249"/>
    </source>
</evidence>
<protein>
    <recommendedName>
        <fullName evidence="2">histidine kinase</fullName>
        <ecNumber evidence="2">2.7.13.3</ecNumber>
    </recommendedName>
</protein>
<dbReference type="InterPro" id="IPR036097">
    <property type="entry name" value="HisK_dim/P_sf"/>
</dbReference>
<evidence type="ECO:0000256" key="6">
    <source>
        <dbReference type="ARBA" id="ARBA00023012"/>
    </source>
</evidence>
<evidence type="ECO:0000256" key="5">
    <source>
        <dbReference type="ARBA" id="ARBA00022777"/>
    </source>
</evidence>
<dbReference type="PANTHER" id="PTHR45453">
    <property type="entry name" value="PHOSPHATE REGULON SENSOR PROTEIN PHOR"/>
    <property type="match status" value="1"/>
</dbReference>
<name>A0ABZ0BE42_9SPHN</name>
<keyword evidence="10" id="KW-1185">Reference proteome</keyword>
<dbReference type="SMART" id="SM00388">
    <property type="entry name" value="HisKA"/>
    <property type="match status" value="1"/>
</dbReference>
<feature type="compositionally biased region" description="Basic and acidic residues" evidence="7">
    <location>
        <begin position="345"/>
        <end position="355"/>
    </location>
</feature>
<evidence type="ECO:0000256" key="7">
    <source>
        <dbReference type="SAM" id="MobiDB-lite"/>
    </source>
</evidence>
<keyword evidence="5 9" id="KW-0418">Kinase</keyword>
<dbReference type="PANTHER" id="PTHR45453:SF1">
    <property type="entry name" value="PHOSPHATE REGULON SENSOR PROTEIN PHOR"/>
    <property type="match status" value="1"/>
</dbReference>
<evidence type="ECO:0000256" key="2">
    <source>
        <dbReference type="ARBA" id="ARBA00012438"/>
    </source>
</evidence>
<dbReference type="EC" id="2.7.13.3" evidence="2"/>
<comment type="catalytic activity">
    <reaction evidence="1">
        <text>ATP + protein L-histidine = ADP + protein N-phospho-L-histidine.</text>
        <dbReference type="EC" id="2.7.13.3"/>
    </reaction>
</comment>
<evidence type="ECO:0000256" key="1">
    <source>
        <dbReference type="ARBA" id="ARBA00000085"/>
    </source>
</evidence>
<dbReference type="PROSITE" id="PS50109">
    <property type="entry name" value="HIS_KIN"/>
    <property type="match status" value="1"/>
</dbReference>
<dbReference type="InterPro" id="IPR005467">
    <property type="entry name" value="His_kinase_dom"/>
</dbReference>
<keyword evidence="6" id="KW-0902">Two-component regulatory system</keyword>
<dbReference type="Gene3D" id="1.10.287.130">
    <property type="match status" value="1"/>
</dbReference>
<sequence length="582" mass="61801">MRFDDSLETVLAGDASTNPGRQSLWLQLVDLIGRRKAAPTDEALSRLTALRDSVPLPVRAASARALELADPPASLVAILATDNPAVAGPVLHHARLSDAEWRQLLPQLPSVGRAILRGRKDLSSAVRRALDSFGSADFVLDDAREATQAGGAATGATDSATVAPPAPERTASFASVGAITSDLPIVAEARRQGGDAAAGPARVAGRGGPEHGPFTIPEVMARIQAYQQRREAGATQAPPSPDADVADPERFTFACDAAGVVYAVDGIEPSTLVGLSLALAGPSGMSRVDAAAAGAFRSRSPFANARLVIEGRAACAGDWLISATPAFDPHNGRFTGYRGSGRRPRRDERAETPRKDVAAAQSLRQLVHELRTPAGAITGFAEMIEQQLFGAVAEPYRRMARDILTDARELLGVIEDLDLAARIEVQSLELAAEQVSLTPLLIRIVTDLEPLAVMRSARIALPDADYRVAGDSQAIERLFARLLATLVASASNEAIAIEAHAEDDRILITFDRPSSLRGYPGQADAVDEEYCDDHALLGIDFALRLARNLARELGGNLSFGDRCLTLQLPSAEDRRVDEAQKN</sequence>
<gene>
    <name evidence="9" type="ORF">RPR59_07400</name>
</gene>
<feature type="region of interest" description="Disordered" evidence="7">
    <location>
        <begin position="332"/>
        <end position="355"/>
    </location>
</feature>
<dbReference type="RefSeq" id="WP_313918225.1">
    <property type="nucleotide sequence ID" value="NZ_CP135076.1"/>
</dbReference>
<keyword evidence="4" id="KW-0808">Transferase</keyword>
<dbReference type="Proteomes" id="UP001302249">
    <property type="component" value="Chromosome"/>
</dbReference>
<proteinExistence type="predicted"/>
<organism evidence="9 10">
    <name type="scientific">Stakelama saccharophila</name>
    <dbReference type="NCBI Taxonomy" id="3075605"/>
    <lineage>
        <taxon>Bacteria</taxon>
        <taxon>Pseudomonadati</taxon>
        <taxon>Pseudomonadota</taxon>
        <taxon>Alphaproteobacteria</taxon>
        <taxon>Sphingomonadales</taxon>
        <taxon>Sphingomonadaceae</taxon>
        <taxon>Stakelama</taxon>
    </lineage>
</organism>